<comment type="caution">
    <text evidence="2">The sequence shown here is derived from an EMBL/GenBank/DDBJ whole genome shotgun (WGS) entry which is preliminary data.</text>
</comment>
<accession>A0ABQ8LBM5</accession>
<dbReference type="EMBL" id="JACTAM010000025">
    <property type="protein sequence ID" value="KAI2648141.1"/>
    <property type="molecule type" value="Genomic_DNA"/>
</dbReference>
<gene>
    <name evidence="2" type="ORF">H4Q32_018157</name>
</gene>
<evidence type="ECO:0000313" key="3">
    <source>
        <dbReference type="Proteomes" id="UP000830375"/>
    </source>
</evidence>
<evidence type="ECO:0000313" key="2">
    <source>
        <dbReference type="EMBL" id="KAI2648141.1"/>
    </source>
</evidence>
<dbReference type="Pfam" id="PF05699">
    <property type="entry name" value="Dimer_Tnp_hAT"/>
    <property type="match status" value="1"/>
</dbReference>
<proteinExistence type="predicted"/>
<dbReference type="Proteomes" id="UP000830375">
    <property type="component" value="Unassembled WGS sequence"/>
</dbReference>
<dbReference type="PANTHER" id="PTHR46169:SF29">
    <property type="entry name" value="DNA REPLICATION-RELATED ELEMENT FACTOR, ISOFORM A"/>
    <property type="match status" value="1"/>
</dbReference>
<keyword evidence="3" id="KW-1185">Reference proteome</keyword>
<dbReference type="GO" id="GO:0016874">
    <property type="term" value="F:ligase activity"/>
    <property type="evidence" value="ECO:0007669"/>
    <property type="project" value="UniProtKB-KW"/>
</dbReference>
<reference evidence="2 3" key="1">
    <citation type="submission" date="2022-01" db="EMBL/GenBank/DDBJ databases">
        <title>A high-quality chromosome-level genome assembly of rohu carp, Labeo rohita.</title>
        <authorList>
            <person name="Arick M.A. II"/>
            <person name="Hsu C.-Y."/>
            <person name="Magbanua Z."/>
            <person name="Pechanova O."/>
            <person name="Grover C."/>
            <person name="Miller E."/>
            <person name="Thrash A."/>
            <person name="Ezzel L."/>
            <person name="Alam S."/>
            <person name="Benzie J."/>
            <person name="Hamilton M."/>
            <person name="Karsi A."/>
            <person name="Lawrence M.L."/>
            <person name="Peterson D.G."/>
        </authorList>
    </citation>
    <scope>NUCLEOTIDE SEQUENCE [LARGE SCALE GENOMIC DNA]</scope>
    <source>
        <strain evidence="3">BAU-BD-2019</strain>
        <tissue evidence="2">Blood</tissue>
    </source>
</reference>
<evidence type="ECO:0000259" key="1">
    <source>
        <dbReference type="Pfam" id="PF05699"/>
    </source>
</evidence>
<dbReference type="InterPro" id="IPR052717">
    <property type="entry name" value="Vacuolar_transposase_reg"/>
</dbReference>
<organism evidence="2 3">
    <name type="scientific">Labeo rohita</name>
    <name type="common">Indian major carp</name>
    <name type="synonym">Cyprinus rohita</name>
    <dbReference type="NCBI Taxonomy" id="84645"/>
    <lineage>
        <taxon>Eukaryota</taxon>
        <taxon>Metazoa</taxon>
        <taxon>Chordata</taxon>
        <taxon>Craniata</taxon>
        <taxon>Vertebrata</taxon>
        <taxon>Euteleostomi</taxon>
        <taxon>Actinopterygii</taxon>
        <taxon>Neopterygii</taxon>
        <taxon>Teleostei</taxon>
        <taxon>Ostariophysi</taxon>
        <taxon>Cypriniformes</taxon>
        <taxon>Cyprinidae</taxon>
        <taxon>Labeoninae</taxon>
        <taxon>Labeonini</taxon>
        <taxon>Labeo</taxon>
    </lineage>
</organism>
<sequence length="262" mass="29710">MFERLLEQRWAVCAVLSDRNVIKLADARTLDLKDEHWEIVEELKPVLKSLKCATTAMCSETHVSSSVVYLITHSLITRHLNTQMSESPRVLEFKNAVAESLNQRIVAVTEDAEKVYLPLTAAALDPRHKHLKFLETELRERVKENLKQLCETIPKPVRPIQSKPDSATALDTLFGEDYGISDVSPHDTEIESYFREPCISLNQDPLLWWKVNESRFARLSTLAQWYLAVPATSVPAERVFSTAGLTSHSALIGARRPTDLFE</sequence>
<protein>
    <submittedName>
        <fullName evidence="2">E3 SUMO-protein ligase ZBED1</fullName>
    </submittedName>
</protein>
<dbReference type="InterPro" id="IPR012337">
    <property type="entry name" value="RNaseH-like_sf"/>
</dbReference>
<dbReference type="SUPFAM" id="SSF53098">
    <property type="entry name" value="Ribonuclease H-like"/>
    <property type="match status" value="1"/>
</dbReference>
<dbReference type="PANTHER" id="PTHR46169">
    <property type="entry name" value="DNA REPLICATION-RELATED ELEMENT FACTOR, ISOFORM A"/>
    <property type="match status" value="1"/>
</dbReference>
<keyword evidence="2" id="KW-0436">Ligase</keyword>
<feature type="domain" description="HAT C-terminal dimerisation" evidence="1">
    <location>
        <begin position="189"/>
        <end position="244"/>
    </location>
</feature>
<name>A0ABQ8LBM5_LABRO</name>
<dbReference type="InterPro" id="IPR008906">
    <property type="entry name" value="HATC_C_dom"/>
</dbReference>